<evidence type="ECO:0000313" key="13">
    <source>
        <dbReference type="EMBL" id="CAE1278310.1"/>
    </source>
</evidence>
<comment type="catalytic activity">
    <reaction evidence="8">
        <text>an (R)-2-hydroxy-long-chain-fatty acyl-CoA = a long-chain fatty aldehyde + formyl-CoA</text>
        <dbReference type="Rhea" id="RHEA:67444"/>
        <dbReference type="ChEBI" id="CHEBI:17176"/>
        <dbReference type="ChEBI" id="CHEBI:57376"/>
        <dbReference type="ChEBI" id="CHEBI:170012"/>
        <dbReference type="EC" id="4.1.2.63"/>
    </reaction>
    <physiologicalReaction direction="left-to-right" evidence="8">
        <dbReference type="Rhea" id="RHEA:67445"/>
    </physiologicalReaction>
</comment>
<dbReference type="FunFam" id="3.40.50.1220:FF:000006">
    <property type="entry name" value="2-hydroxyacyl-CoA lyase 1"/>
    <property type="match status" value="1"/>
</dbReference>
<dbReference type="Pfam" id="PF00205">
    <property type="entry name" value="TPP_enzyme_M"/>
    <property type="match status" value="1"/>
</dbReference>
<dbReference type="InterPro" id="IPR029061">
    <property type="entry name" value="THDP-binding"/>
</dbReference>
<keyword evidence="14" id="KW-1185">Reference proteome</keyword>
<dbReference type="FunFam" id="3.40.50.970:FF:000027">
    <property type="entry name" value="2-hydroxyacyl-CoA lyase 1"/>
    <property type="match status" value="1"/>
</dbReference>
<evidence type="ECO:0000256" key="9">
    <source>
        <dbReference type="ARBA" id="ARBA00044518"/>
    </source>
</evidence>
<dbReference type="InterPro" id="IPR045025">
    <property type="entry name" value="HACL1-like"/>
</dbReference>
<dbReference type="PANTHER" id="PTHR43710:SF2">
    <property type="entry name" value="2-HYDROXYACYL-COA LYASE 1"/>
    <property type="match status" value="1"/>
</dbReference>
<comment type="catalytic activity">
    <reaction evidence="10">
        <text>2-hydroxyoctadecanoyl-CoA = heptadecanal + formyl-CoA</text>
        <dbReference type="Rhea" id="RHEA:55196"/>
        <dbReference type="ChEBI" id="CHEBI:57376"/>
        <dbReference type="ChEBI" id="CHEBI:74116"/>
        <dbReference type="ChEBI" id="CHEBI:138631"/>
    </reaction>
    <physiologicalReaction direction="left-to-right" evidence="10">
        <dbReference type="Rhea" id="RHEA:55197"/>
    </physiologicalReaction>
</comment>
<dbReference type="OrthoDB" id="10006023at2759"/>
<evidence type="ECO:0000256" key="10">
    <source>
        <dbReference type="ARBA" id="ARBA00048738"/>
    </source>
</evidence>
<dbReference type="Gene3D" id="3.40.50.1220">
    <property type="entry name" value="TPP-binding domain"/>
    <property type="match status" value="1"/>
</dbReference>
<dbReference type="SUPFAM" id="SSF52518">
    <property type="entry name" value="Thiamin diphosphate-binding fold (THDP-binding)"/>
    <property type="match status" value="2"/>
</dbReference>
<comment type="similarity">
    <text evidence="2">Belongs to the TPP enzyme family.</text>
</comment>
<dbReference type="EC" id="4.1.2.63" evidence="9"/>
<feature type="domain" description="Thiamine pyrophosphate enzyme central" evidence="11">
    <location>
        <begin position="99"/>
        <end position="228"/>
    </location>
</feature>
<evidence type="ECO:0000256" key="7">
    <source>
        <dbReference type="ARBA" id="ARBA00044451"/>
    </source>
</evidence>
<evidence type="ECO:0000256" key="1">
    <source>
        <dbReference type="ARBA" id="ARBA00001964"/>
    </source>
</evidence>
<evidence type="ECO:0000259" key="11">
    <source>
        <dbReference type="Pfam" id="PF00205"/>
    </source>
</evidence>
<dbReference type="GO" id="GO:0000287">
    <property type="term" value="F:magnesium ion binding"/>
    <property type="evidence" value="ECO:0007669"/>
    <property type="project" value="InterPro"/>
</dbReference>
<gene>
    <name evidence="13" type="ORF">SPHA_41174</name>
</gene>
<proteinExistence type="inferred from homology"/>
<dbReference type="AlphaFoldDB" id="A0A812CPS8"/>
<feature type="domain" description="Thiamine pyrophosphate enzyme TPP-binding" evidence="12">
    <location>
        <begin position="303"/>
        <end position="456"/>
    </location>
</feature>
<reference evidence="13" key="1">
    <citation type="submission" date="2021-01" db="EMBL/GenBank/DDBJ databases">
        <authorList>
            <person name="Li R."/>
            <person name="Bekaert M."/>
        </authorList>
    </citation>
    <scope>NUCLEOTIDE SEQUENCE</scope>
    <source>
        <strain evidence="13">Farmed</strain>
    </source>
</reference>
<evidence type="ECO:0000259" key="12">
    <source>
        <dbReference type="Pfam" id="PF02775"/>
    </source>
</evidence>
<dbReference type="GO" id="GO:0106359">
    <property type="term" value="F:2-hydroxyacyl-CoA lyase activity"/>
    <property type="evidence" value="ECO:0007669"/>
    <property type="project" value="UniProtKB-EC"/>
</dbReference>
<evidence type="ECO:0000256" key="8">
    <source>
        <dbReference type="ARBA" id="ARBA00044454"/>
    </source>
</evidence>
<dbReference type="GO" id="GO:0005777">
    <property type="term" value="C:peroxisome"/>
    <property type="evidence" value="ECO:0007669"/>
    <property type="project" value="TreeGrafter"/>
</dbReference>
<comment type="caution">
    <text evidence="13">The sequence shown here is derived from an EMBL/GenBank/DDBJ whole genome shotgun (WGS) entry which is preliminary data.</text>
</comment>
<evidence type="ECO:0000256" key="6">
    <source>
        <dbReference type="ARBA" id="ARBA00023239"/>
    </source>
</evidence>
<protein>
    <recommendedName>
        <fullName evidence="9">2-hydroxyacyl-CoA lyase</fullName>
        <ecNumber evidence="9">4.1.2.63</ecNumber>
    </recommendedName>
</protein>
<keyword evidence="4" id="KW-0460">Magnesium</keyword>
<keyword evidence="3" id="KW-0479">Metal-binding</keyword>
<dbReference type="Gene3D" id="3.40.50.970">
    <property type="match status" value="2"/>
</dbReference>
<dbReference type="InterPro" id="IPR011766">
    <property type="entry name" value="TPP_enzyme_TPP-bd"/>
</dbReference>
<evidence type="ECO:0000256" key="3">
    <source>
        <dbReference type="ARBA" id="ARBA00022723"/>
    </source>
</evidence>
<evidence type="ECO:0000313" key="14">
    <source>
        <dbReference type="Proteomes" id="UP000597762"/>
    </source>
</evidence>
<evidence type="ECO:0000256" key="4">
    <source>
        <dbReference type="ARBA" id="ARBA00022842"/>
    </source>
</evidence>
<dbReference type="GO" id="GO:0030976">
    <property type="term" value="F:thiamine pyrophosphate binding"/>
    <property type="evidence" value="ECO:0007669"/>
    <property type="project" value="InterPro"/>
</dbReference>
<evidence type="ECO:0000256" key="2">
    <source>
        <dbReference type="ARBA" id="ARBA00007812"/>
    </source>
</evidence>
<dbReference type="CDD" id="cd02004">
    <property type="entry name" value="TPP_BZL_OCoD_HPCL"/>
    <property type="match status" value="1"/>
</dbReference>
<evidence type="ECO:0000256" key="5">
    <source>
        <dbReference type="ARBA" id="ARBA00023052"/>
    </source>
</evidence>
<dbReference type="EMBL" id="CAHIKZ030001972">
    <property type="protein sequence ID" value="CAE1278310.1"/>
    <property type="molecule type" value="Genomic_DNA"/>
</dbReference>
<dbReference type="Pfam" id="PF02775">
    <property type="entry name" value="TPP_enzyme_C"/>
    <property type="match status" value="1"/>
</dbReference>
<comment type="catalytic activity">
    <reaction evidence="7">
        <text>a 2-hydroxy-3-methyl fatty acyl-CoA = a 2-methyl-branched fatty aldehyde + formyl-CoA</text>
        <dbReference type="Rhea" id="RHEA:25375"/>
        <dbReference type="ChEBI" id="CHEBI:49188"/>
        <dbReference type="ChEBI" id="CHEBI:57376"/>
        <dbReference type="ChEBI" id="CHEBI:58783"/>
        <dbReference type="EC" id="4.1.2.63"/>
    </reaction>
    <physiologicalReaction direction="left-to-right" evidence="7">
        <dbReference type="Rhea" id="RHEA:25376"/>
    </physiologicalReaction>
</comment>
<dbReference type="CDD" id="cd07035">
    <property type="entry name" value="TPP_PYR_POX_like"/>
    <property type="match status" value="1"/>
</dbReference>
<comment type="cofactor">
    <cofactor evidence="1">
        <name>thiamine diphosphate</name>
        <dbReference type="ChEBI" id="CHEBI:58937"/>
    </cofactor>
</comment>
<keyword evidence="6 13" id="KW-0456">Lyase</keyword>
<dbReference type="InterPro" id="IPR012000">
    <property type="entry name" value="Thiamin_PyroP_enz_cen_dom"/>
</dbReference>
<dbReference type="Proteomes" id="UP000597762">
    <property type="component" value="Unassembled WGS sequence"/>
</dbReference>
<dbReference type="InterPro" id="IPR029035">
    <property type="entry name" value="DHS-like_NAD/FAD-binding_dom"/>
</dbReference>
<accession>A0A812CPS8</accession>
<sequence>MLLIGGSCEQQQEGMEAFQEYHQVEHARPFCKYSARPSSIQRIPVFVEIAVRMSIYGRPGVSYLDFPANMLNSSVSDDSINWKSPCPDPPLICALTEDIRKALDLLTTAEKPLVIIGKGAAYARAETEIFMFLTSTGFPFLPTPMGKGVVPDNHQLCVSPARSKVLKESDVILLLGARLNWILHFGLPPRFNPNVKIIQVDICMEELGTNVQPSVALAADIKVVVNQLNTELKRHAGNFFFDQNRNWWSDIHVAINKNKSQVKLLCADQSLPMNYYCAFSQISGLLEGHDTIVVSEGANTMDIGRSMLQSLLPRQRLDAGSFGTMGVGPGFAIAAAMICKSDPEVKHKRIICVEGDSAIGFSAMELETACRYQLPIIFVVFNNNGIYSGLDAESWNSIPEAELALVAPPTALAPNIRYDKVMEAFGGRGYLVNTPEELHQTFKAALNDDTKSSLINILIHPLATRRPQQYSWLTSSKM</sequence>
<dbReference type="PANTHER" id="PTHR43710">
    <property type="entry name" value="2-HYDROXYACYL-COA LYASE"/>
    <property type="match status" value="1"/>
</dbReference>
<dbReference type="SUPFAM" id="SSF52467">
    <property type="entry name" value="DHS-like NAD/FAD-binding domain"/>
    <property type="match status" value="1"/>
</dbReference>
<keyword evidence="5" id="KW-0786">Thiamine pyrophosphate</keyword>
<name>A0A812CPS8_ACAPH</name>
<organism evidence="13 14">
    <name type="scientific">Acanthosepion pharaonis</name>
    <name type="common">Pharaoh cuttlefish</name>
    <name type="synonym">Sepia pharaonis</name>
    <dbReference type="NCBI Taxonomy" id="158019"/>
    <lineage>
        <taxon>Eukaryota</taxon>
        <taxon>Metazoa</taxon>
        <taxon>Spiralia</taxon>
        <taxon>Lophotrochozoa</taxon>
        <taxon>Mollusca</taxon>
        <taxon>Cephalopoda</taxon>
        <taxon>Coleoidea</taxon>
        <taxon>Decapodiformes</taxon>
        <taxon>Sepiida</taxon>
        <taxon>Sepiina</taxon>
        <taxon>Sepiidae</taxon>
        <taxon>Acanthosepion</taxon>
    </lineage>
</organism>
<dbReference type="GO" id="GO:0001561">
    <property type="term" value="P:fatty acid alpha-oxidation"/>
    <property type="evidence" value="ECO:0007669"/>
    <property type="project" value="TreeGrafter"/>
</dbReference>